<dbReference type="PANTHER" id="PTHR11895">
    <property type="entry name" value="TRANSAMIDASE"/>
    <property type="match status" value="1"/>
</dbReference>
<dbReference type="RefSeq" id="WP_380671257.1">
    <property type="nucleotide sequence ID" value="NZ_JBHTCJ010000012.1"/>
</dbReference>
<dbReference type="InterPro" id="IPR020556">
    <property type="entry name" value="Amidase_CS"/>
</dbReference>
<evidence type="ECO:0000313" key="2">
    <source>
        <dbReference type="EMBL" id="MFC7343902.1"/>
    </source>
</evidence>
<evidence type="ECO:0000313" key="3">
    <source>
        <dbReference type="Proteomes" id="UP001596504"/>
    </source>
</evidence>
<organism evidence="2 3">
    <name type="scientific">Saccharopolyspora griseoalba</name>
    <dbReference type="NCBI Taxonomy" id="1431848"/>
    <lineage>
        <taxon>Bacteria</taxon>
        <taxon>Bacillati</taxon>
        <taxon>Actinomycetota</taxon>
        <taxon>Actinomycetes</taxon>
        <taxon>Pseudonocardiales</taxon>
        <taxon>Pseudonocardiaceae</taxon>
        <taxon>Saccharopolyspora</taxon>
    </lineage>
</organism>
<dbReference type="EMBL" id="JBHTCJ010000012">
    <property type="protein sequence ID" value="MFC7343902.1"/>
    <property type="molecule type" value="Genomic_DNA"/>
</dbReference>
<dbReference type="PANTHER" id="PTHR11895:SF76">
    <property type="entry name" value="INDOLEACETAMIDE HYDROLASE"/>
    <property type="match status" value="1"/>
</dbReference>
<reference evidence="3" key="1">
    <citation type="journal article" date="2019" name="Int. J. Syst. Evol. Microbiol.">
        <title>The Global Catalogue of Microorganisms (GCM) 10K type strain sequencing project: providing services to taxonomists for standard genome sequencing and annotation.</title>
        <authorList>
            <consortium name="The Broad Institute Genomics Platform"/>
            <consortium name="The Broad Institute Genome Sequencing Center for Infectious Disease"/>
            <person name="Wu L."/>
            <person name="Ma J."/>
        </authorList>
    </citation>
    <scope>NUCLEOTIDE SEQUENCE [LARGE SCALE GENOMIC DNA]</scope>
    <source>
        <strain evidence="3">WLHS5</strain>
    </source>
</reference>
<comment type="caution">
    <text evidence="2">The sequence shown here is derived from an EMBL/GenBank/DDBJ whole genome shotgun (WGS) entry which is preliminary data.</text>
</comment>
<dbReference type="InterPro" id="IPR023631">
    <property type="entry name" value="Amidase_dom"/>
</dbReference>
<dbReference type="PROSITE" id="PS00571">
    <property type="entry name" value="AMIDASES"/>
    <property type="match status" value="1"/>
</dbReference>
<sequence length="474" mass="50261">MTCEEGNRVHFDNALDLTGAIRRKEVSCREVLAAHLERIERLNPTINAIVTLTAERALEQAAAADDRLANGGEVGPLHGLPIAHKDLASTAGIRTTYGSPIFADNVPDRDDLIIDRLRAAGAITVGKTNVPELGLGSHTFNPVFGATRNPFDTARSAGGSSGGAAAALATGMVPVADGSDTGGSLRNPASFCNVVGLRPSPGRVPSWPDAAPWGQLSVKGPMARTVADVALLLSVVAGPDVRNPIALETPGASFRPPLDGDLRGLRIAWTPDFAGSVPVDREVVEALAPTLKVFADLGATVDQACPDLSGADEVFRVQRAWQMELTYGALLDEHRGSLKADAVWNIEEGRKLTGPDIGRATKLHAALYQRVRQFFERFDVLLAPVSQVVPFDVELDYPSEVAGVPMRTYLDWMAACYLVSATGCPALSVPAAFTPDGLPVGLQVVGPHRQDRQVLSVAHAFEQATGVGQRRPTF</sequence>
<dbReference type="InterPro" id="IPR036928">
    <property type="entry name" value="AS_sf"/>
</dbReference>
<dbReference type="Pfam" id="PF01425">
    <property type="entry name" value="Amidase"/>
    <property type="match status" value="1"/>
</dbReference>
<gene>
    <name evidence="2" type="ORF">ACFQRI_21055</name>
</gene>
<dbReference type="Proteomes" id="UP001596504">
    <property type="component" value="Unassembled WGS sequence"/>
</dbReference>
<dbReference type="InterPro" id="IPR000120">
    <property type="entry name" value="Amidase"/>
</dbReference>
<protein>
    <submittedName>
        <fullName evidence="2">Amidase</fullName>
    </submittedName>
</protein>
<dbReference type="SUPFAM" id="SSF75304">
    <property type="entry name" value="Amidase signature (AS) enzymes"/>
    <property type="match status" value="1"/>
</dbReference>
<evidence type="ECO:0000259" key="1">
    <source>
        <dbReference type="Pfam" id="PF01425"/>
    </source>
</evidence>
<keyword evidence="3" id="KW-1185">Reference proteome</keyword>
<name>A0ABW2LNQ9_9PSEU</name>
<feature type="domain" description="Amidase" evidence="1">
    <location>
        <begin position="30"/>
        <end position="455"/>
    </location>
</feature>
<dbReference type="NCBIfam" id="NF005686">
    <property type="entry name" value="PRK07486.1"/>
    <property type="match status" value="1"/>
</dbReference>
<accession>A0ABW2LNQ9</accession>
<dbReference type="Gene3D" id="3.90.1300.10">
    <property type="entry name" value="Amidase signature (AS) domain"/>
    <property type="match status" value="1"/>
</dbReference>
<proteinExistence type="predicted"/>